<reference evidence="3" key="1">
    <citation type="journal article" date="2019" name="Sci. Rep.">
        <title>Draft genome of Tanacetum cinerariifolium, the natural source of mosquito coil.</title>
        <authorList>
            <person name="Yamashiro T."/>
            <person name="Shiraishi A."/>
            <person name="Satake H."/>
            <person name="Nakayama K."/>
        </authorList>
    </citation>
    <scope>NUCLEOTIDE SEQUENCE</scope>
</reference>
<gene>
    <name evidence="3" type="ORF">Tci_341000</name>
</gene>
<accession>A0A699H9W3</accession>
<dbReference type="AlphaFoldDB" id="A0A699H9W3"/>
<feature type="region of interest" description="Disordered" evidence="1">
    <location>
        <begin position="153"/>
        <end position="178"/>
    </location>
</feature>
<sequence length="234" mass="26177">MDLKGAFLNGIINEDVYVAQPLRFIDFENPNQVYKLKKALYGLKQAPKAWEDNTILASVKEDSSYVISKKFWGSPDQNRRHGLLEPECKSVLFLVAWEMMINVFKMTSLHARKGKEERSCIYSNNYKAGTGDCRVEGSSHVCELVLAPTPTSSSTPASINRQVSPTRLPEPSENAMPYGRMRRGLEGKMLKVARHELLSPPTQQVNANDPFSIPPTDIIPHTVIQETSQLASVT</sequence>
<evidence type="ECO:0000256" key="1">
    <source>
        <dbReference type="SAM" id="MobiDB-lite"/>
    </source>
</evidence>
<evidence type="ECO:0000259" key="2">
    <source>
        <dbReference type="Pfam" id="PF07727"/>
    </source>
</evidence>
<name>A0A699H9W3_TANCI</name>
<dbReference type="InterPro" id="IPR013103">
    <property type="entry name" value="RVT_2"/>
</dbReference>
<feature type="domain" description="Reverse transcriptase Ty1/copia-type" evidence="2">
    <location>
        <begin position="1"/>
        <end position="53"/>
    </location>
</feature>
<organism evidence="3">
    <name type="scientific">Tanacetum cinerariifolium</name>
    <name type="common">Dalmatian daisy</name>
    <name type="synonym">Chrysanthemum cinerariifolium</name>
    <dbReference type="NCBI Taxonomy" id="118510"/>
    <lineage>
        <taxon>Eukaryota</taxon>
        <taxon>Viridiplantae</taxon>
        <taxon>Streptophyta</taxon>
        <taxon>Embryophyta</taxon>
        <taxon>Tracheophyta</taxon>
        <taxon>Spermatophyta</taxon>
        <taxon>Magnoliopsida</taxon>
        <taxon>eudicotyledons</taxon>
        <taxon>Gunneridae</taxon>
        <taxon>Pentapetalae</taxon>
        <taxon>asterids</taxon>
        <taxon>campanulids</taxon>
        <taxon>Asterales</taxon>
        <taxon>Asteraceae</taxon>
        <taxon>Asteroideae</taxon>
        <taxon>Anthemideae</taxon>
        <taxon>Anthemidinae</taxon>
        <taxon>Tanacetum</taxon>
    </lineage>
</organism>
<dbReference type="EMBL" id="BKCJ010123805">
    <property type="protein sequence ID" value="GEX69025.1"/>
    <property type="molecule type" value="Genomic_DNA"/>
</dbReference>
<proteinExistence type="predicted"/>
<dbReference type="Pfam" id="PF07727">
    <property type="entry name" value="RVT_2"/>
    <property type="match status" value="1"/>
</dbReference>
<comment type="caution">
    <text evidence="3">The sequence shown here is derived from an EMBL/GenBank/DDBJ whole genome shotgun (WGS) entry which is preliminary data.</text>
</comment>
<evidence type="ECO:0000313" key="3">
    <source>
        <dbReference type="EMBL" id="GEX69025.1"/>
    </source>
</evidence>
<protein>
    <submittedName>
        <fullName evidence="3">Retrovirus-related Pol polyprotein from transposon TNT 1-94</fullName>
    </submittedName>
</protein>